<dbReference type="Pfam" id="PF00847">
    <property type="entry name" value="AP2"/>
    <property type="match status" value="1"/>
</dbReference>
<sequence length="106" mass="11796">SRSGPKSRSSPFIGVSQYKRTGRWEAHIWDSGDSTGSGKGRQLHLGSFLTAKQAARAYDRAALCMRGDAAELNYPRSDYDDDPVLQRLRGMSKRAMILAVRCTMDE</sequence>
<evidence type="ECO:0000313" key="8">
    <source>
        <dbReference type="Proteomes" id="UP001054857"/>
    </source>
</evidence>
<keyword evidence="8" id="KW-1185">Reference proteome</keyword>
<dbReference type="GO" id="GO:0003677">
    <property type="term" value="F:DNA binding"/>
    <property type="evidence" value="ECO:0007669"/>
    <property type="project" value="UniProtKB-KW"/>
</dbReference>
<reference evidence="7 8" key="1">
    <citation type="journal article" date="2021" name="Sci. Rep.">
        <title>Genome sequencing of the multicellular alga Astrephomene provides insights into convergent evolution of germ-soma differentiation.</title>
        <authorList>
            <person name="Yamashita S."/>
            <person name="Yamamoto K."/>
            <person name="Matsuzaki R."/>
            <person name="Suzuki S."/>
            <person name="Yamaguchi H."/>
            <person name="Hirooka S."/>
            <person name="Minakuchi Y."/>
            <person name="Miyagishima S."/>
            <person name="Kawachi M."/>
            <person name="Toyoda A."/>
            <person name="Nozaki H."/>
        </authorList>
    </citation>
    <scope>NUCLEOTIDE SEQUENCE [LARGE SCALE GENOMIC DNA]</scope>
    <source>
        <strain evidence="7 8">NIES-4017</strain>
    </source>
</reference>
<protein>
    <recommendedName>
        <fullName evidence="6">AP2/ERF domain-containing protein</fullName>
    </recommendedName>
</protein>
<evidence type="ECO:0000256" key="2">
    <source>
        <dbReference type="ARBA" id="ARBA00023015"/>
    </source>
</evidence>
<comment type="subcellular location">
    <subcellularLocation>
        <location evidence="1">Nucleus</location>
    </subcellularLocation>
</comment>
<keyword evidence="5" id="KW-0539">Nucleus</keyword>
<dbReference type="PROSITE" id="PS51032">
    <property type="entry name" value="AP2_ERF"/>
    <property type="match status" value="1"/>
</dbReference>
<dbReference type="InterPro" id="IPR016177">
    <property type="entry name" value="DNA-bd_dom_sf"/>
</dbReference>
<comment type="caution">
    <text evidence="7">The sequence shown here is derived from an EMBL/GenBank/DDBJ whole genome shotgun (WGS) entry which is preliminary data.</text>
</comment>
<dbReference type="SUPFAM" id="SSF54171">
    <property type="entry name" value="DNA-binding domain"/>
    <property type="match status" value="1"/>
</dbReference>
<dbReference type="AlphaFoldDB" id="A0AAD3DJZ0"/>
<dbReference type="Gene3D" id="3.30.730.10">
    <property type="entry name" value="AP2/ERF domain"/>
    <property type="match status" value="1"/>
</dbReference>
<dbReference type="CDD" id="cd00018">
    <property type="entry name" value="AP2"/>
    <property type="match status" value="1"/>
</dbReference>
<dbReference type="InterPro" id="IPR036955">
    <property type="entry name" value="AP2/ERF_dom_sf"/>
</dbReference>
<evidence type="ECO:0000313" key="7">
    <source>
        <dbReference type="EMBL" id="GFR42137.1"/>
    </source>
</evidence>
<dbReference type="EMBL" id="BMAR01000002">
    <property type="protein sequence ID" value="GFR42137.1"/>
    <property type="molecule type" value="Genomic_DNA"/>
</dbReference>
<evidence type="ECO:0000256" key="5">
    <source>
        <dbReference type="ARBA" id="ARBA00023242"/>
    </source>
</evidence>
<feature type="domain" description="AP2/ERF" evidence="6">
    <location>
        <begin position="11"/>
        <end position="75"/>
    </location>
</feature>
<evidence type="ECO:0000256" key="3">
    <source>
        <dbReference type="ARBA" id="ARBA00023125"/>
    </source>
</evidence>
<evidence type="ECO:0000256" key="1">
    <source>
        <dbReference type="ARBA" id="ARBA00004123"/>
    </source>
</evidence>
<feature type="non-terminal residue" evidence="7">
    <location>
        <position position="1"/>
    </location>
</feature>
<keyword evidence="2" id="KW-0805">Transcription regulation</keyword>
<keyword evidence="4" id="KW-0804">Transcription</keyword>
<dbReference type="GO" id="GO:0003700">
    <property type="term" value="F:DNA-binding transcription factor activity"/>
    <property type="evidence" value="ECO:0007669"/>
    <property type="project" value="InterPro"/>
</dbReference>
<evidence type="ECO:0000259" key="6">
    <source>
        <dbReference type="PROSITE" id="PS51032"/>
    </source>
</evidence>
<name>A0AAD3DJZ0_9CHLO</name>
<accession>A0AAD3DJZ0</accession>
<dbReference type="PANTHER" id="PTHR32467:SF213">
    <property type="entry name" value="OS03G0770700 PROTEIN"/>
    <property type="match status" value="1"/>
</dbReference>
<dbReference type="Proteomes" id="UP001054857">
    <property type="component" value="Unassembled WGS sequence"/>
</dbReference>
<dbReference type="GO" id="GO:0005634">
    <property type="term" value="C:nucleus"/>
    <property type="evidence" value="ECO:0007669"/>
    <property type="project" value="UniProtKB-SubCell"/>
</dbReference>
<dbReference type="SMART" id="SM00380">
    <property type="entry name" value="AP2"/>
    <property type="match status" value="1"/>
</dbReference>
<dbReference type="PANTHER" id="PTHR32467">
    <property type="entry name" value="AP2-LIKE ETHYLENE-RESPONSIVE TRANSCRIPTION FACTOR"/>
    <property type="match status" value="1"/>
</dbReference>
<organism evidence="7 8">
    <name type="scientific">Astrephomene gubernaculifera</name>
    <dbReference type="NCBI Taxonomy" id="47775"/>
    <lineage>
        <taxon>Eukaryota</taxon>
        <taxon>Viridiplantae</taxon>
        <taxon>Chlorophyta</taxon>
        <taxon>core chlorophytes</taxon>
        <taxon>Chlorophyceae</taxon>
        <taxon>CS clade</taxon>
        <taxon>Chlamydomonadales</taxon>
        <taxon>Astrephomenaceae</taxon>
        <taxon>Astrephomene</taxon>
    </lineage>
</organism>
<feature type="non-terminal residue" evidence="7">
    <location>
        <position position="106"/>
    </location>
</feature>
<gene>
    <name evidence="7" type="ORF">Agub_g2983</name>
</gene>
<evidence type="ECO:0000256" key="4">
    <source>
        <dbReference type="ARBA" id="ARBA00023163"/>
    </source>
</evidence>
<proteinExistence type="predicted"/>
<dbReference type="InterPro" id="IPR001471">
    <property type="entry name" value="AP2/ERF_dom"/>
</dbReference>
<keyword evidence="3" id="KW-0238">DNA-binding</keyword>